<dbReference type="EMBL" id="CAJHJT010000056">
    <property type="protein sequence ID" value="CAD7012672.1"/>
    <property type="molecule type" value="Genomic_DNA"/>
</dbReference>
<sequence>MQSLKLIALTPAAKILTATKASQVACQRLTSNVSPSNALVNSDMVNPGGRPNCLLLEPRCGIEKMRNVTCKPREFPPDFNFDECCPPCRDVLPRFDDLYYKPSDKDTRKYQQTWSECPRLLITPRLICCTEETDVPLLEKRVFKRRDEDMFELYAARLCRNTKEGRCAKLSWPGCRMGRVPPKCFVIKPMSDCKKRCTPYPSYSECLRDPARQLRPVECNCLKVGPLCLN</sequence>
<dbReference type="SMART" id="SM00689">
    <property type="entry name" value="DM6"/>
    <property type="match status" value="1"/>
</dbReference>
<proteinExistence type="predicted"/>
<gene>
    <name evidence="1" type="ORF">CCAP1982_LOCUS20779</name>
</gene>
<dbReference type="Pfam" id="PF07248">
    <property type="entry name" value="DUF1431"/>
    <property type="match status" value="1"/>
</dbReference>
<comment type="caution">
    <text evidence="1">The sequence shown here is derived from an EMBL/GenBank/DDBJ whole genome shotgun (WGS) entry which is preliminary data.</text>
</comment>
<keyword evidence="2" id="KW-1185">Reference proteome</keyword>
<dbReference type="PANTHER" id="PTHR20977">
    <property type="entry name" value="AT13385P-RELATED"/>
    <property type="match status" value="1"/>
</dbReference>
<dbReference type="PANTHER" id="PTHR20977:SF0">
    <property type="entry name" value="AT13385P-RELATED"/>
    <property type="match status" value="1"/>
</dbReference>
<dbReference type="InterPro" id="IPR006611">
    <property type="entry name" value="DUF1431_DROsp"/>
</dbReference>
<evidence type="ECO:0000313" key="2">
    <source>
        <dbReference type="Proteomes" id="UP000606786"/>
    </source>
</evidence>
<dbReference type="AlphaFoldDB" id="A0A811VER5"/>
<dbReference type="Proteomes" id="UP000606786">
    <property type="component" value="Unassembled WGS sequence"/>
</dbReference>
<dbReference type="OrthoDB" id="7812215at2759"/>
<accession>A0A811VER5</accession>
<name>A0A811VER5_CERCA</name>
<reference evidence="1" key="1">
    <citation type="submission" date="2020-11" db="EMBL/GenBank/DDBJ databases">
        <authorList>
            <person name="Whitehead M."/>
        </authorList>
    </citation>
    <scope>NUCLEOTIDE SEQUENCE</scope>
    <source>
        <strain evidence="1">EGII</strain>
    </source>
</reference>
<protein>
    <submittedName>
        <fullName evidence="1">(Mediterranean fruit fly) hypothetical protein</fullName>
    </submittedName>
</protein>
<organism evidence="1 2">
    <name type="scientific">Ceratitis capitata</name>
    <name type="common">Mediterranean fruit fly</name>
    <name type="synonym">Tephritis capitata</name>
    <dbReference type="NCBI Taxonomy" id="7213"/>
    <lineage>
        <taxon>Eukaryota</taxon>
        <taxon>Metazoa</taxon>
        <taxon>Ecdysozoa</taxon>
        <taxon>Arthropoda</taxon>
        <taxon>Hexapoda</taxon>
        <taxon>Insecta</taxon>
        <taxon>Pterygota</taxon>
        <taxon>Neoptera</taxon>
        <taxon>Endopterygota</taxon>
        <taxon>Diptera</taxon>
        <taxon>Brachycera</taxon>
        <taxon>Muscomorpha</taxon>
        <taxon>Tephritoidea</taxon>
        <taxon>Tephritidae</taxon>
        <taxon>Ceratitis</taxon>
        <taxon>Ceratitis</taxon>
    </lineage>
</organism>
<evidence type="ECO:0000313" key="1">
    <source>
        <dbReference type="EMBL" id="CAD7012672.1"/>
    </source>
</evidence>
<dbReference type="KEGG" id="ccat:101448592"/>